<dbReference type="Gene3D" id="3.30.390.10">
    <property type="entry name" value="Enolase-like, N-terminal domain"/>
    <property type="match status" value="1"/>
</dbReference>
<dbReference type="InterPro" id="IPR029017">
    <property type="entry name" value="Enolase-like_N"/>
</dbReference>
<evidence type="ECO:0000256" key="3">
    <source>
        <dbReference type="ARBA" id="ARBA00022842"/>
    </source>
</evidence>
<dbReference type="Pfam" id="PF13378">
    <property type="entry name" value="MR_MLE_C"/>
    <property type="match status" value="1"/>
</dbReference>
<dbReference type="CDD" id="cd03328">
    <property type="entry name" value="MR_like_3"/>
    <property type="match status" value="1"/>
</dbReference>
<dbReference type="SFLD" id="SFLDG00179">
    <property type="entry name" value="mandelate_racemase"/>
    <property type="match status" value="1"/>
</dbReference>
<name>A0ABP8NN07_9BACT</name>
<dbReference type="InterPro" id="IPR013342">
    <property type="entry name" value="Mandelate_racemase_C"/>
</dbReference>
<dbReference type="Gene3D" id="3.20.20.120">
    <property type="entry name" value="Enolase-like C-terminal domain"/>
    <property type="match status" value="1"/>
</dbReference>
<dbReference type="SMART" id="SM00922">
    <property type="entry name" value="MR_MLE"/>
    <property type="match status" value="1"/>
</dbReference>
<comment type="cofactor">
    <cofactor evidence="1">
        <name>Mg(2+)</name>
        <dbReference type="ChEBI" id="CHEBI:18420"/>
    </cofactor>
</comment>
<dbReference type="InterPro" id="IPR046945">
    <property type="entry name" value="RHMD-like"/>
</dbReference>
<dbReference type="SUPFAM" id="SSF54826">
    <property type="entry name" value="Enolase N-terminal domain-like"/>
    <property type="match status" value="1"/>
</dbReference>
<organism evidence="5 6">
    <name type="scientific">Novipirellula rosea</name>
    <dbReference type="NCBI Taxonomy" id="1031540"/>
    <lineage>
        <taxon>Bacteria</taxon>
        <taxon>Pseudomonadati</taxon>
        <taxon>Planctomycetota</taxon>
        <taxon>Planctomycetia</taxon>
        <taxon>Pirellulales</taxon>
        <taxon>Pirellulaceae</taxon>
        <taxon>Novipirellula</taxon>
    </lineage>
</organism>
<sequence>MAPQIEECQISAFTIPTDQPESDGTLQWDSTTLVLVELAAAGATGIGYTYSCPATATLIDEKLRSLVVGANPMNIAASYHAMVHHTRNLGRPGIVSMAISAVDVALWDLKCKLLKVSLAKLLGQVRDAVPVYGSGGFTSYSDDELREQTSGWVKEGIRQVKMKVGRDTCRDPHRVKIVRDAIGDAGLFVDANGGYSRKQAVALMHKFADLGVTWFEEPVSSDDLEGLRLIRDANVPNVEVTAGEYGFQPSYFRRMLELGAVDVLQADATRCGGITGFLAAAAISDAFLIPLSSHCAPSLHMHLGCAIAGIRHLEYFHDHVRIEQKLFDGFVPAKNGKMKPSMERFGLGLEFKSKDAEMYRRS</sequence>
<dbReference type="RefSeq" id="WP_345327253.1">
    <property type="nucleotide sequence ID" value="NZ_BAABGA010000091.1"/>
</dbReference>
<dbReference type="InterPro" id="IPR029065">
    <property type="entry name" value="Enolase_C-like"/>
</dbReference>
<keyword evidence="2" id="KW-0479">Metal-binding</keyword>
<evidence type="ECO:0000313" key="6">
    <source>
        <dbReference type="Proteomes" id="UP001500840"/>
    </source>
</evidence>
<evidence type="ECO:0000256" key="1">
    <source>
        <dbReference type="ARBA" id="ARBA00001946"/>
    </source>
</evidence>
<keyword evidence="3" id="KW-0460">Magnesium</keyword>
<keyword evidence="6" id="KW-1185">Reference proteome</keyword>
<proteinExistence type="predicted"/>
<gene>
    <name evidence="5" type="ORF">GCM10023156_58760</name>
</gene>
<dbReference type="EMBL" id="BAABGA010000091">
    <property type="protein sequence ID" value="GAA4468060.1"/>
    <property type="molecule type" value="Genomic_DNA"/>
</dbReference>
<accession>A0ABP8NN07</accession>
<dbReference type="InterPro" id="IPR013341">
    <property type="entry name" value="Mandelate_racemase_N_dom"/>
</dbReference>
<dbReference type="PANTHER" id="PTHR13794">
    <property type="entry name" value="ENOLASE SUPERFAMILY, MANDELATE RACEMASE"/>
    <property type="match status" value="1"/>
</dbReference>
<dbReference type="Pfam" id="PF02746">
    <property type="entry name" value="MR_MLE_N"/>
    <property type="match status" value="1"/>
</dbReference>
<dbReference type="InterPro" id="IPR036849">
    <property type="entry name" value="Enolase-like_C_sf"/>
</dbReference>
<feature type="domain" description="Mandelate racemase/muconate lactonizing enzyme C-terminal" evidence="4">
    <location>
        <begin position="142"/>
        <end position="236"/>
    </location>
</feature>
<comment type="caution">
    <text evidence="5">The sequence shown here is derived from an EMBL/GenBank/DDBJ whole genome shotgun (WGS) entry which is preliminary data.</text>
</comment>
<evidence type="ECO:0000313" key="5">
    <source>
        <dbReference type="EMBL" id="GAA4468060.1"/>
    </source>
</evidence>
<dbReference type="SUPFAM" id="SSF51604">
    <property type="entry name" value="Enolase C-terminal domain-like"/>
    <property type="match status" value="1"/>
</dbReference>
<dbReference type="SFLD" id="SFLDS00001">
    <property type="entry name" value="Enolase"/>
    <property type="match status" value="1"/>
</dbReference>
<dbReference type="PANTHER" id="PTHR13794:SF58">
    <property type="entry name" value="MITOCHONDRIAL ENOLASE SUPERFAMILY MEMBER 1"/>
    <property type="match status" value="1"/>
</dbReference>
<protein>
    <submittedName>
        <fullName evidence="5">Enolase C-terminal domain-like protein</fullName>
    </submittedName>
</protein>
<evidence type="ECO:0000256" key="2">
    <source>
        <dbReference type="ARBA" id="ARBA00022723"/>
    </source>
</evidence>
<reference evidence="6" key="1">
    <citation type="journal article" date="2019" name="Int. J. Syst. Evol. Microbiol.">
        <title>The Global Catalogue of Microorganisms (GCM) 10K type strain sequencing project: providing services to taxonomists for standard genome sequencing and annotation.</title>
        <authorList>
            <consortium name="The Broad Institute Genomics Platform"/>
            <consortium name="The Broad Institute Genome Sequencing Center for Infectious Disease"/>
            <person name="Wu L."/>
            <person name="Ma J."/>
        </authorList>
    </citation>
    <scope>NUCLEOTIDE SEQUENCE [LARGE SCALE GENOMIC DNA]</scope>
    <source>
        <strain evidence="6">JCM 17759</strain>
    </source>
</reference>
<evidence type="ECO:0000259" key="4">
    <source>
        <dbReference type="SMART" id="SM00922"/>
    </source>
</evidence>
<dbReference type="Proteomes" id="UP001500840">
    <property type="component" value="Unassembled WGS sequence"/>
</dbReference>